<evidence type="ECO:0000313" key="3">
    <source>
        <dbReference type="Proteomes" id="UP000439113"/>
    </source>
</evidence>
<protein>
    <submittedName>
        <fullName evidence="2">Uncharacterized protein</fullName>
    </submittedName>
</protein>
<dbReference type="EMBL" id="WNKS01000011">
    <property type="protein sequence ID" value="MTV31908.1"/>
    <property type="molecule type" value="Genomic_DNA"/>
</dbReference>
<comment type="caution">
    <text evidence="2">The sequence shown here is derived from an EMBL/GenBank/DDBJ whole genome shotgun (WGS) entry which is preliminary data.</text>
</comment>
<evidence type="ECO:0000256" key="1">
    <source>
        <dbReference type="SAM" id="MobiDB-lite"/>
    </source>
</evidence>
<evidence type="ECO:0000313" key="2">
    <source>
        <dbReference type="EMBL" id="MTV31908.1"/>
    </source>
</evidence>
<dbReference type="Proteomes" id="UP000439113">
    <property type="component" value="Unassembled WGS sequence"/>
</dbReference>
<dbReference type="AlphaFoldDB" id="A0A6N8DNL1"/>
<name>A0A6N8DNL1_RHOAC</name>
<proteinExistence type="predicted"/>
<accession>A0A6N8DNL1</accession>
<organism evidence="2 3">
    <name type="scientific">Rhodoblastus acidophilus</name>
    <name type="common">Rhodopseudomonas acidophila</name>
    <dbReference type="NCBI Taxonomy" id="1074"/>
    <lineage>
        <taxon>Bacteria</taxon>
        <taxon>Pseudomonadati</taxon>
        <taxon>Pseudomonadota</taxon>
        <taxon>Alphaproteobacteria</taxon>
        <taxon>Hyphomicrobiales</taxon>
        <taxon>Rhodoblastaceae</taxon>
        <taxon>Rhodoblastus</taxon>
    </lineage>
</organism>
<dbReference type="OrthoDB" id="9983207at2"/>
<dbReference type="RefSeq" id="WP_155446583.1">
    <property type="nucleotide sequence ID" value="NZ_JAOQNR010000001.1"/>
</dbReference>
<sequence>MSFLLRCLFWLGLVVSQISDREGLSLASLTQPARDGLTAGAEQLKDRAVASCRDNTAACLALAAKAGGLMAPARPADEPAGGDTLRDADRAPAWRLPRAKKDGA</sequence>
<feature type="region of interest" description="Disordered" evidence="1">
    <location>
        <begin position="71"/>
        <end position="104"/>
    </location>
</feature>
<reference evidence="2 3" key="1">
    <citation type="submission" date="2019-11" db="EMBL/GenBank/DDBJ databases">
        <title>Whole-genome sequence of a Rhodoblastus acidophilus DSM 142.</title>
        <authorList>
            <person name="Kyndt J.A."/>
            <person name="Meyer T.E."/>
        </authorList>
    </citation>
    <scope>NUCLEOTIDE SEQUENCE [LARGE SCALE GENOMIC DNA]</scope>
    <source>
        <strain evidence="2 3">DSM 142</strain>
    </source>
</reference>
<gene>
    <name evidence="2" type="ORF">GJ654_13020</name>
</gene>